<dbReference type="InterPro" id="IPR004888">
    <property type="entry name" value="Glycoside_hydrolase_63"/>
</dbReference>
<evidence type="ECO:0000256" key="1">
    <source>
        <dbReference type="SAM" id="MobiDB-lite"/>
    </source>
</evidence>
<feature type="compositionally biased region" description="Basic and acidic residues" evidence="1">
    <location>
        <begin position="18"/>
        <end position="35"/>
    </location>
</feature>
<evidence type="ECO:0000313" key="3">
    <source>
        <dbReference type="EMBL" id="KAK6190725.1"/>
    </source>
</evidence>
<dbReference type="SUPFAM" id="SSF48208">
    <property type="entry name" value="Six-hairpin glycosidases"/>
    <property type="match status" value="1"/>
</dbReference>
<dbReference type="InterPro" id="IPR012341">
    <property type="entry name" value="6hp_glycosidase-like_sf"/>
</dbReference>
<feature type="domain" description="Mannosylglycerate hydrolase MGH1-like glycoside hydrolase" evidence="2">
    <location>
        <begin position="459"/>
        <end position="678"/>
    </location>
</feature>
<dbReference type="InterPro" id="IPR008928">
    <property type="entry name" value="6-hairpin_glycosidase_sf"/>
</dbReference>
<feature type="region of interest" description="Disordered" evidence="1">
    <location>
        <begin position="1"/>
        <end position="35"/>
    </location>
</feature>
<comment type="caution">
    <text evidence="3">The sequence shown here is derived from an EMBL/GenBank/DDBJ whole genome shotgun (WGS) entry which is preliminary data.</text>
</comment>
<accession>A0AAN8KC07</accession>
<name>A0AAN8KC07_PATCE</name>
<dbReference type="InterPro" id="IPR054491">
    <property type="entry name" value="MGH1-like_GH"/>
</dbReference>
<dbReference type="PANTHER" id="PTHR10412">
    <property type="entry name" value="MANNOSYL-OLIGOSACCHARIDE GLUCOSIDASE"/>
    <property type="match status" value="1"/>
</dbReference>
<keyword evidence="4" id="KW-1185">Reference proteome</keyword>
<dbReference type="EMBL" id="JAZGQO010000002">
    <property type="protein sequence ID" value="KAK6190725.1"/>
    <property type="molecule type" value="Genomic_DNA"/>
</dbReference>
<reference evidence="3 4" key="1">
    <citation type="submission" date="2024-01" db="EMBL/GenBank/DDBJ databases">
        <title>The genome of the rayed Mediterranean limpet Patella caerulea (Linnaeus, 1758).</title>
        <authorList>
            <person name="Anh-Thu Weber A."/>
            <person name="Halstead-Nussloch G."/>
        </authorList>
    </citation>
    <scope>NUCLEOTIDE SEQUENCE [LARGE SCALE GENOMIC DNA]</scope>
    <source>
        <strain evidence="3">AATW-2023a</strain>
        <tissue evidence="3">Whole specimen</tissue>
    </source>
</reference>
<organism evidence="3 4">
    <name type="scientific">Patella caerulea</name>
    <name type="common">Rayed Mediterranean limpet</name>
    <dbReference type="NCBI Taxonomy" id="87958"/>
    <lineage>
        <taxon>Eukaryota</taxon>
        <taxon>Metazoa</taxon>
        <taxon>Spiralia</taxon>
        <taxon>Lophotrochozoa</taxon>
        <taxon>Mollusca</taxon>
        <taxon>Gastropoda</taxon>
        <taxon>Patellogastropoda</taxon>
        <taxon>Patelloidea</taxon>
        <taxon>Patellidae</taxon>
        <taxon>Patella</taxon>
    </lineage>
</organism>
<gene>
    <name evidence="3" type="ORF">SNE40_002526</name>
</gene>
<protein>
    <recommendedName>
        <fullName evidence="2">Mannosylglycerate hydrolase MGH1-like glycoside hydrolase domain-containing protein</fullName>
    </recommendedName>
</protein>
<dbReference type="AlphaFoldDB" id="A0AAN8KC07"/>
<proteinExistence type="predicted"/>
<dbReference type="GO" id="GO:0004573">
    <property type="term" value="F:Glc3Man9GlcNAc2 oligosaccharide glucosidase activity"/>
    <property type="evidence" value="ECO:0007669"/>
    <property type="project" value="InterPro"/>
</dbReference>
<dbReference type="Pfam" id="PF22422">
    <property type="entry name" value="MGH1-like_GH"/>
    <property type="match status" value="1"/>
</dbReference>
<sequence length="897" mass="104303">MQNPENKRKRHLIEEEDTPKIKKPKEDGRSKDLLTKTTERDDDWELWGPYLSERQWGTVREDYSSHTDSWNYVTYDKAVGYSYKWGEDGLLGWCDRQARMCTSLAVWNGKDDLLKERLFGLSGPQGNHGEDVKELYYYIDSLPDHRYNTALYKYPQSPYPYKHIIDSNKQLTQSTTELELLDTGIFNDGYWDINIEYIKDTPTLIYCKCTVTNHGKNTETLYVLPQVWFRNTWSTRTGRIPELKPKLQKQADNSVDAEYMLGRYRVEFLPVEKKDVDMIFTDNHTSPLYTSDISQTDIDSDVNKFSKDAFHQYIIHGRKNAVYPSQCGTKCAAIHKIKLTPGGSQKICWSIKAINDRPDQNISSISRIEEVLAKTKLEADLFYSKILPEEWSKEEKRICRLAMAGLLWSKQFYYYHVQTHQHEVEKANSTCNDVKLWNKHWKHLKNHDIISVPDKWEFPWYAPWDLAFHMITFSRVDIPFSKNQLLLFLSDRYMKPNGQLPGCEYDMDATNPPLHAWACFKIYMMDKAEDKIFLQDCFHGLLKNFNWWRNSLDPDKCHLYCGGFLGLDNISVIDRTASNLPPNCKLLQSDATGWMAFYCLTLMEIALELSSTDQAYLIKAEMFLDLFLTIADQINQSVTSTGLWDEEDNFFYDVLISGKERKPLKIRSLVGIVPLFACRVIHLDTPSSSLSTKLNSTNRFIKPLNDNRYLISLVEEVRLKDIFNTVFNTQEFLSPYGIRSLSKVYEIPYVTEIDTKKMSLSYCPGESDSNMFGGNSNWRGPVWLPMNYIFMDSLSIYNAAYSDMKLSYPSNSKNILDLTSIIHNISSRIISIFLPDKHGIRPLHGNIKEYNKHGKWEDLILFYEYFNAETGKGCGASHQTGWTSLIVEFIHLFYKTS</sequence>
<dbReference type="PANTHER" id="PTHR10412:SF10">
    <property type="entry name" value="GLYCOSYL HYDROLASE FAMILY 63 C-TERMINAL DOMAIN-CONTAINING PROTEIN"/>
    <property type="match status" value="1"/>
</dbReference>
<evidence type="ECO:0000313" key="4">
    <source>
        <dbReference type="Proteomes" id="UP001347796"/>
    </source>
</evidence>
<evidence type="ECO:0000259" key="2">
    <source>
        <dbReference type="Pfam" id="PF22422"/>
    </source>
</evidence>
<dbReference type="Gene3D" id="1.50.10.10">
    <property type="match status" value="1"/>
</dbReference>
<dbReference type="Proteomes" id="UP001347796">
    <property type="component" value="Unassembled WGS sequence"/>
</dbReference>
<dbReference type="GO" id="GO:0009311">
    <property type="term" value="P:oligosaccharide metabolic process"/>
    <property type="evidence" value="ECO:0007669"/>
    <property type="project" value="InterPro"/>
</dbReference>